<feature type="domain" description="N-acetyltransferase" evidence="1">
    <location>
        <begin position="1"/>
        <end position="152"/>
    </location>
</feature>
<dbReference type="InterPro" id="IPR000182">
    <property type="entry name" value="GNAT_dom"/>
</dbReference>
<dbReference type="AlphaFoldDB" id="A0AAU8NJM8"/>
<dbReference type="Pfam" id="PF13527">
    <property type="entry name" value="Acetyltransf_9"/>
    <property type="match status" value="1"/>
</dbReference>
<name>A0AAU8NJM8_9BACL</name>
<gene>
    <name evidence="2" type="ORF">ABXS70_11100</name>
</gene>
<sequence length="179" mass="20446">MKIKQVFEYDMNGELETALQDLLTNCFPQIYPEDRIYFKQLPHFRFLAFNEENQLVGQVGLDYRVMNLDGEPVKVLGVIDLCVSPNSRSEGIGSSLLSEVDQFSQGRDIDFILLFADDKTLYKKKGYTSVENKCTWLKVDNESHISKGVGCESLKELMVKNVGKKQWGQGNLDLLGYLY</sequence>
<organism evidence="2">
    <name type="scientific">Paenibacillus sp. AN1007</name>
    <dbReference type="NCBI Taxonomy" id="3151385"/>
    <lineage>
        <taxon>Bacteria</taxon>
        <taxon>Bacillati</taxon>
        <taxon>Bacillota</taxon>
        <taxon>Bacilli</taxon>
        <taxon>Bacillales</taxon>
        <taxon>Paenibacillaceae</taxon>
        <taxon>Paenibacillus</taxon>
    </lineage>
</organism>
<dbReference type="PROSITE" id="PS51186">
    <property type="entry name" value="GNAT"/>
    <property type="match status" value="1"/>
</dbReference>
<dbReference type="GO" id="GO:0016747">
    <property type="term" value="F:acyltransferase activity, transferring groups other than amino-acyl groups"/>
    <property type="evidence" value="ECO:0007669"/>
    <property type="project" value="InterPro"/>
</dbReference>
<protein>
    <submittedName>
        <fullName evidence="2">GNAT family N-acetyltransferase</fullName>
        <ecNumber evidence="2">2.3.1.-</ecNumber>
    </submittedName>
</protein>
<dbReference type="RefSeq" id="WP_366295811.1">
    <property type="nucleotide sequence ID" value="NZ_CP159992.1"/>
</dbReference>
<dbReference type="EC" id="2.3.1.-" evidence="2"/>
<dbReference type="SUPFAM" id="SSF55729">
    <property type="entry name" value="Acyl-CoA N-acyltransferases (Nat)"/>
    <property type="match status" value="1"/>
</dbReference>
<evidence type="ECO:0000259" key="1">
    <source>
        <dbReference type="PROSITE" id="PS51186"/>
    </source>
</evidence>
<reference evidence="2" key="1">
    <citation type="submission" date="2024-05" db="EMBL/GenBank/DDBJ databases">
        <title>Draft genome assemblies of 36 bacteria isolated from hibernating arctic ground squirrels.</title>
        <authorList>
            <person name="McKee H."/>
            <person name="Mullen L."/>
            <person name="Drown D.M."/>
            <person name="Duddleston K.N."/>
        </authorList>
    </citation>
    <scope>NUCLEOTIDE SEQUENCE</scope>
    <source>
        <strain evidence="2">AN1007</strain>
    </source>
</reference>
<dbReference type="CDD" id="cd04301">
    <property type="entry name" value="NAT_SF"/>
    <property type="match status" value="1"/>
</dbReference>
<dbReference type="Gene3D" id="3.40.630.30">
    <property type="match status" value="1"/>
</dbReference>
<dbReference type="EMBL" id="CP159992">
    <property type="protein sequence ID" value="XCP97207.1"/>
    <property type="molecule type" value="Genomic_DNA"/>
</dbReference>
<keyword evidence="2" id="KW-0808">Transferase</keyword>
<keyword evidence="2" id="KW-0012">Acyltransferase</keyword>
<proteinExistence type="predicted"/>
<accession>A0AAU8NJM8</accession>
<evidence type="ECO:0000313" key="2">
    <source>
        <dbReference type="EMBL" id="XCP97207.1"/>
    </source>
</evidence>
<dbReference type="InterPro" id="IPR016181">
    <property type="entry name" value="Acyl_CoA_acyltransferase"/>
</dbReference>